<evidence type="ECO:0000259" key="3">
    <source>
        <dbReference type="PROSITE" id="PS50011"/>
    </source>
</evidence>
<dbReference type="EMBL" id="JAIVGD010000026">
    <property type="protein sequence ID" value="KAH0741375.1"/>
    <property type="molecule type" value="Genomic_DNA"/>
</dbReference>
<keyword evidence="2" id="KW-0067">ATP-binding</keyword>
<dbReference type="SUPFAM" id="SSF56112">
    <property type="entry name" value="Protein kinase-like (PK-like)"/>
    <property type="match status" value="1"/>
</dbReference>
<dbReference type="InterPro" id="IPR000719">
    <property type="entry name" value="Prot_kinase_dom"/>
</dbReference>
<accession>A0ABQ7U3J1</accession>
<protein>
    <recommendedName>
        <fullName evidence="3">Protein kinase domain-containing protein</fullName>
    </recommendedName>
</protein>
<evidence type="ECO:0000313" key="4">
    <source>
        <dbReference type="EMBL" id="KAH0741375.1"/>
    </source>
</evidence>
<dbReference type="InterPro" id="IPR050117">
    <property type="entry name" value="MAPK"/>
</dbReference>
<dbReference type="Gene3D" id="1.10.510.10">
    <property type="entry name" value="Transferase(Phosphotransferase) domain 1"/>
    <property type="match status" value="1"/>
</dbReference>
<name>A0ABQ7U3J1_SOLTU</name>
<evidence type="ECO:0000256" key="2">
    <source>
        <dbReference type="ARBA" id="ARBA00022840"/>
    </source>
</evidence>
<keyword evidence="5" id="KW-1185">Reference proteome</keyword>
<feature type="domain" description="Protein kinase" evidence="3">
    <location>
        <begin position="1"/>
        <end position="104"/>
    </location>
</feature>
<evidence type="ECO:0000313" key="5">
    <source>
        <dbReference type="Proteomes" id="UP000826656"/>
    </source>
</evidence>
<proteinExistence type="predicted"/>
<comment type="caution">
    <text evidence="4">The sequence shown here is derived from an EMBL/GenBank/DDBJ whole genome shotgun (WGS) entry which is preliminary data.</text>
</comment>
<organism evidence="4 5">
    <name type="scientific">Solanum tuberosum</name>
    <name type="common">Potato</name>
    <dbReference type="NCBI Taxonomy" id="4113"/>
    <lineage>
        <taxon>Eukaryota</taxon>
        <taxon>Viridiplantae</taxon>
        <taxon>Streptophyta</taxon>
        <taxon>Embryophyta</taxon>
        <taxon>Tracheophyta</taxon>
        <taxon>Spermatophyta</taxon>
        <taxon>Magnoliopsida</taxon>
        <taxon>eudicotyledons</taxon>
        <taxon>Gunneridae</taxon>
        <taxon>Pentapetalae</taxon>
        <taxon>asterids</taxon>
        <taxon>lamiids</taxon>
        <taxon>Solanales</taxon>
        <taxon>Solanaceae</taxon>
        <taxon>Solanoideae</taxon>
        <taxon>Solaneae</taxon>
        <taxon>Solanum</taxon>
    </lineage>
</organism>
<dbReference type="InterPro" id="IPR011009">
    <property type="entry name" value="Kinase-like_dom_sf"/>
</dbReference>
<sequence>MLYCRYRAPEILLQSPIYSPAVDMWAMGSRMAELFSLRPLFPGSSLFVHGILVRGRRQSMLFSILFSRVAFMYLHLLAETTTPTLSPSLRTKAAVAKTPPSAVVRGAVEQKCTKEAGYELSDETNVVARRRGLLPESNFCKQLFRIQREMINSCKALLTNNQNIDLPEGTFQAIQVSLLEYLGPTMQPVVKPMKAGGWHGQYDLFHGRSTEFLPGRSFSRKVAG</sequence>
<dbReference type="PANTHER" id="PTHR24055">
    <property type="entry name" value="MITOGEN-ACTIVATED PROTEIN KINASE"/>
    <property type="match status" value="1"/>
</dbReference>
<dbReference type="PROSITE" id="PS50011">
    <property type="entry name" value="PROTEIN_KINASE_DOM"/>
    <property type="match status" value="1"/>
</dbReference>
<keyword evidence="1" id="KW-0547">Nucleotide-binding</keyword>
<evidence type="ECO:0000256" key="1">
    <source>
        <dbReference type="ARBA" id="ARBA00022741"/>
    </source>
</evidence>
<reference evidence="4 5" key="1">
    <citation type="journal article" date="2021" name="bioRxiv">
        <title>Chromosome-scale and haplotype-resolved genome assembly of a tetraploid potato cultivar.</title>
        <authorList>
            <person name="Sun H."/>
            <person name="Jiao W.-B."/>
            <person name="Krause K."/>
            <person name="Campoy J.A."/>
            <person name="Goel M."/>
            <person name="Folz-Donahue K."/>
            <person name="Kukat C."/>
            <person name="Huettel B."/>
            <person name="Schneeberger K."/>
        </authorList>
    </citation>
    <scope>NUCLEOTIDE SEQUENCE [LARGE SCALE GENOMIC DNA]</scope>
    <source>
        <strain evidence="4">SolTubOtavaFocal</strain>
        <tissue evidence="4">Leaves</tissue>
    </source>
</reference>
<dbReference type="Proteomes" id="UP000826656">
    <property type="component" value="Unassembled WGS sequence"/>
</dbReference>
<gene>
    <name evidence="4" type="ORF">KY290_034418</name>
</gene>